<dbReference type="Pfam" id="PF20594">
    <property type="entry name" value="DUF6794"/>
    <property type="match status" value="1"/>
</dbReference>
<keyword evidence="4" id="KW-1185">Reference proteome</keyword>
<feature type="chain" id="PRO_5016696431" description="DUF6794 domain-containing protein" evidence="1">
    <location>
        <begin position="19"/>
        <end position="249"/>
    </location>
</feature>
<proteinExistence type="predicted"/>
<organism evidence="3 4">
    <name type="scientific">Oceanihabitans sediminis</name>
    <dbReference type="NCBI Taxonomy" id="1812012"/>
    <lineage>
        <taxon>Bacteria</taxon>
        <taxon>Pseudomonadati</taxon>
        <taxon>Bacteroidota</taxon>
        <taxon>Flavobacteriia</taxon>
        <taxon>Flavobacteriales</taxon>
        <taxon>Flavobacteriaceae</taxon>
        <taxon>Oceanihabitans</taxon>
    </lineage>
</organism>
<evidence type="ECO:0000259" key="2">
    <source>
        <dbReference type="Pfam" id="PF20594"/>
    </source>
</evidence>
<name>A0A368P1W1_9FLAO</name>
<comment type="caution">
    <text evidence="3">The sequence shown here is derived from an EMBL/GenBank/DDBJ whole genome shotgun (WGS) entry which is preliminary data.</text>
</comment>
<feature type="signal peptide" evidence="1">
    <location>
        <begin position="1"/>
        <end position="18"/>
    </location>
</feature>
<evidence type="ECO:0000256" key="1">
    <source>
        <dbReference type="SAM" id="SignalP"/>
    </source>
</evidence>
<gene>
    <name evidence="3" type="ORF">DU428_13050</name>
</gene>
<dbReference type="Proteomes" id="UP000252249">
    <property type="component" value="Unassembled WGS sequence"/>
</dbReference>
<evidence type="ECO:0000313" key="4">
    <source>
        <dbReference type="Proteomes" id="UP000252249"/>
    </source>
</evidence>
<dbReference type="OrthoDB" id="983155at2"/>
<reference evidence="3 4" key="1">
    <citation type="submission" date="2018-07" db="EMBL/GenBank/DDBJ databases">
        <title>Oceanihabitans testaceum sp. nov., isolated from marine sediment.</title>
        <authorList>
            <person name="Li C.-M."/>
        </authorList>
    </citation>
    <scope>NUCLEOTIDE SEQUENCE [LARGE SCALE GENOMIC DNA]</scope>
    <source>
        <strain evidence="3 4">S9-10</strain>
    </source>
</reference>
<evidence type="ECO:0000313" key="3">
    <source>
        <dbReference type="EMBL" id="RCU56383.1"/>
    </source>
</evidence>
<keyword evidence="1" id="KW-0732">Signal</keyword>
<accession>A0A368P1W1</accession>
<dbReference type="EMBL" id="QPIG01000007">
    <property type="protein sequence ID" value="RCU56383.1"/>
    <property type="molecule type" value="Genomic_DNA"/>
</dbReference>
<dbReference type="RefSeq" id="WP_113966788.1">
    <property type="nucleotide sequence ID" value="NZ_QNRP01000012.1"/>
</dbReference>
<dbReference type="InterPro" id="IPR046744">
    <property type="entry name" value="DUF6794"/>
</dbReference>
<dbReference type="AlphaFoldDB" id="A0A368P1W1"/>
<sequence length="249" mass="29657">MNKILLVLFLTFSILASGQNNCEKYIDKYIPTDLNDAISFFECKWPKEDLDNYKNKEENTATAELHFGTGMSIRNSWKLWAGTSDISKYFRDLGINHPDDMSSIILTSLHRKLNEKPIELENQIKYYQDYWTESEKKQKERQKEEFSEFKIGDKVEFTYDYDFVSKKQEKKYMDDKCYATGIIIGLNKEKLEVQVKLKKSCDRKGIIILKYDVWDKIDGEYKKIEEDKIEIMKKGETRWTSYELWDVVE</sequence>
<protein>
    <recommendedName>
        <fullName evidence="2">DUF6794 domain-containing protein</fullName>
    </recommendedName>
</protein>
<feature type="domain" description="DUF6794" evidence="2">
    <location>
        <begin position="30"/>
        <end position="113"/>
    </location>
</feature>